<evidence type="ECO:0000256" key="1">
    <source>
        <dbReference type="SAM" id="MobiDB-lite"/>
    </source>
</evidence>
<dbReference type="GeneID" id="5715959"/>
<proteinExistence type="predicted"/>
<dbReference type="GO" id="GO:0000963">
    <property type="term" value="P:mitochondrial RNA processing"/>
    <property type="evidence" value="ECO:0000318"/>
    <property type="project" value="GO_Central"/>
</dbReference>
<accession>A0A2K3DAJ3</accession>
<organism evidence="2 3">
    <name type="scientific">Chlamydomonas reinhardtii</name>
    <name type="common">Chlamydomonas smithii</name>
    <dbReference type="NCBI Taxonomy" id="3055"/>
    <lineage>
        <taxon>Eukaryota</taxon>
        <taxon>Viridiplantae</taxon>
        <taxon>Chlorophyta</taxon>
        <taxon>core chlorophytes</taxon>
        <taxon>Chlorophyceae</taxon>
        <taxon>CS clade</taxon>
        <taxon>Chlamydomonadales</taxon>
        <taxon>Chlamydomonadaceae</taxon>
        <taxon>Chlamydomonas</taxon>
    </lineage>
</organism>
<dbReference type="InParanoid" id="A0A2K3DAJ3"/>
<dbReference type="AlphaFoldDB" id="A0A2K3DAJ3"/>
<name>A0A2K3DAJ3_CHLRE</name>
<dbReference type="PANTHER" id="PTHR21228">
    <property type="entry name" value="FAST LEU-RICH DOMAIN-CONTAINING"/>
    <property type="match status" value="1"/>
</dbReference>
<dbReference type="GO" id="GO:0009507">
    <property type="term" value="C:chloroplast"/>
    <property type="evidence" value="ECO:0007669"/>
    <property type="project" value="GOC"/>
</dbReference>
<feature type="region of interest" description="Disordered" evidence="1">
    <location>
        <begin position="368"/>
        <end position="388"/>
    </location>
</feature>
<dbReference type="Proteomes" id="UP000006906">
    <property type="component" value="Chromosome 10"/>
</dbReference>
<dbReference type="GO" id="GO:0035770">
    <property type="term" value="C:ribonucleoprotein granule"/>
    <property type="evidence" value="ECO:0000318"/>
    <property type="project" value="GO_Central"/>
</dbReference>
<dbReference type="GO" id="GO:0003723">
    <property type="term" value="F:RNA binding"/>
    <property type="evidence" value="ECO:0000318"/>
    <property type="project" value="GO_Central"/>
</dbReference>
<dbReference type="PANTHER" id="PTHR21228:SF40">
    <property type="entry name" value="LD45607P"/>
    <property type="match status" value="1"/>
</dbReference>
<reference evidence="2 3" key="1">
    <citation type="journal article" date="2007" name="Science">
        <title>The Chlamydomonas genome reveals the evolution of key animal and plant functions.</title>
        <authorList>
            <person name="Merchant S.S."/>
            <person name="Prochnik S.E."/>
            <person name="Vallon O."/>
            <person name="Harris E.H."/>
            <person name="Karpowicz S.J."/>
            <person name="Witman G.B."/>
            <person name="Terry A."/>
            <person name="Salamov A."/>
            <person name="Fritz-Laylin L.K."/>
            <person name="Marechal-Drouard L."/>
            <person name="Marshall W.F."/>
            <person name="Qu L.H."/>
            <person name="Nelson D.R."/>
            <person name="Sanderfoot A.A."/>
            <person name="Spalding M.H."/>
            <person name="Kapitonov V.V."/>
            <person name="Ren Q."/>
            <person name="Ferris P."/>
            <person name="Lindquist E."/>
            <person name="Shapiro H."/>
            <person name="Lucas S.M."/>
            <person name="Grimwood J."/>
            <person name="Schmutz J."/>
            <person name="Cardol P."/>
            <person name="Cerutti H."/>
            <person name="Chanfreau G."/>
            <person name="Chen C.L."/>
            <person name="Cognat V."/>
            <person name="Croft M.T."/>
            <person name="Dent R."/>
            <person name="Dutcher S."/>
            <person name="Fernandez E."/>
            <person name="Fukuzawa H."/>
            <person name="Gonzalez-Ballester D."/>
            <person name="Gonzalez-Halphen D."/>
            <person name="Hallmann A."/>
            <person name="Hanikenne M."/>
            <person name="Hippler M."/>
            <person name="Inwood W."/>
            <person name="Jabbari K."/>
            <person name="Kalanon M."/>
            <person name="Kuras R."/>
            <person name="Lefebvre P.A."/>
            <person name="Lemaire S.D."/>
            <person name="Lobanov A.V."/>
            <person name="Lohr M."/>
            <person name="Manuell A."/>
            <person name="Meier I."/>
            <person name="Mets L."/>
            <person name="Mittag M."/>
            <person name="Mittelmeier T."/>
            <person name="Moroney J.V."/>
            <person name="Moseley J."/>
            <person name="Napoli C."/>
            <person name="Nedelcu A.M."/>
            <person name="Niyogi K."/>
            <person name="Novoselov S.V."/>
            <person name="Paulsen I.T."/>
            <person name="Pazour G."/>
            <person name="Purton S."/>
            <person name="Ral J.P."/>
            <person name="Riano-Pachon D.M."/>
            <person name="Riekhof W."/>
            <person name="Rymarquis L."/>
            <person name="Schroda M."/>
            <person name="Stern D."/>
            <person name="Umen J."/>
            <person name="Willows R."/>
            <person name="Wilson N."/>
            <person name="Zimmer S.L."/>
            <person name="Allmer J."/>
            <person name="Balk J."/>
            <person name="Bisova K."/>
            <person name="Chen C.J."/>
            <person name="Elias M."/>
            <person name="Gendler K."/>
            <person name="Hauser C."/>
            <person name="Lamb M.R."/>
            <person name="Ledford H."/>
            <person name="Long J.C."/>
            <person name="Minagawa J."/>
            <person name="Page M.D."/>
            <person name="Pan J."/>
            <person name="Pootakham W."/>
            <person name="Roje S."/>
            <person name="Rose A."/>
            <person name="Stahlberg E."/>
            <person name="Terauchi A.M."/>
            <person name="Yang P."/>
            <person name="Ball S."/>
            <person name="Bowler C."/>
            <person name="Dieckmann C.L."/>
            <person name="Gladyshev V.N."/>
            <person name="Green P."/>
            <person name="Jorgensen R."/>
            <person name="Mayfield S."/>
            <person name="Mueller-Roeber B."/>
            <person name="Rajamani S."/>
            <person name="Sayre R.T."/>
            <person name="Brokstein P."/>
            <person name="Dubchak I."/>
            <person name="Goodstein D."/>
            <person name="Hornick L."/>
            <person name="Huang Y.W."/>
            <person name="Jhaveri J."/>
            <person name="Luo Y."/>
            <person name="Martinez D."/>
            <person name="Ngau W.C."/>
            <person name="Otillar B."/>
            <person name="Poliakov A."/>
            <person name="Porter A."/>
            <person name="Szajkowski L."/>
            <person name="Werner G."/>
            <person name="Zhou K."/>
            <person name="Grigoriev I.V."/>
            <person name="Rokhsar D.S."/>
            <person name="Grossman A.R."/>
        </authorList>
    </citation>
    <scope>NUCLEOTIDE SEQUENCE [LARGE SCALE GENOMIC DNA]</scope>
    <source>
        <strain evidence="3">CC-503</strain>
    </source>
</reference>
<gene>
    <name evidence="2" type="ORF">CHLRE_10g441600v5</name>
</gene>
<keyword evidence="3" id="KW-1185">Reference proteome</keyword>
<dbReference type="PaxDb" id="3055-EDP05608"/>
<dbReference type="RefSeq" id="XP_042920202.1">
    <property type="nucleotide sequence ID" value="XM_043066805.1"/>
</dbReference>
<evidence type="ECO:0000313" key="3">
    <source>
        <dbReference type="Proteomes" id="UP000006906"/>
    </source>
</evidence>
<dbReference type="ExpressionAtlas" id="A0A2K3DAJ3">
    <property type="expression patterns" value="baseline"/>
</dbReference>
<evidence type="ECO:0000313" key="2">
    <source>
        <dbReference type="EMBL" id="PNW77552.1"/>
    </source>
</evidence>
<evidence type="ECO:0008006" key="4">
    <source>
        <dbReference type="Google" id="ProtNLM"/>
    </source>
</evidence>
<sequence>MGYCSVDSSAGAHVSRISHAAATTSRRPPVAALPLPAPPGPHLPLPAAQPGLLRRQARGLHGMVSVMTAAESARDVLSAITHPVSYTELAAHLARDYSPELFDAVTGLVLCHAEEMSGPELSNILWAYSTVGHHDDGLVGAALAALAGKVSELGPADLANTVWAVTRHDAYNPDLVAALAERVWEALPACNPQQLAALVQGFAYFRQQEPQLEEDEDLLKSISVRFREQVGSAGAPEVALLLSAMARLRRYDPALLADACRLLAAAAPSAPLCALAEATWALALLQHVDEPLLKAVVDRVTEAARVASGLAPAPQSVAGSVSSSLPLPLRAGTAAAAAATMAAVAKNTQSSESVKLAAALQKQASSLAKDQRRAGGGGEGAASSTGGSVSAAYASRKARSRQALAAAQSAPARYSAMWPTQVGPGGHLSPCTLTERFNPSLPFHWSAEAQGAGAGGAHGAAAAQAQLQQAAVDGGAVKGASAAAGEKGNADDAAALADPDAVSKFLWGFGALHCYSDPLYTLLFRVLPRLRHDRASWSALARLMGAHVKALELQPGVGLCRINPLEAESTTAWIRLQRSRTPLHRMPDHFLTSAFVAFQAEGLGRDNHWAHPEAQRQQEREQHVDRMQPQPPYATLSRLELESEVATTLQAMGVELRPSATVDGMFTLPHTMLINGMTLSVEVLSAGCCALDPPHHALGPAVARLRSLEFRGWSPLVVPFHEWAALAAEEGPAALALTAEPDGAAKRAAALLAAAAARQRYLLRKMEEVVGEQINPDELRRTQKMPRRRLA</sequence>
<dbReference type="GO" id="GO:0044528">
    <property type="term" value="P:regulation of mitochondrial mRNA stability"/>
    <property type="evidence" value="ECO:0000318"/>
    <property type="project" value="GO_Central"/>
</dbReference>
<dbReference type="InterPro" id="IPR050870">
    <property type="entry name" value="FAST_kinase"/>
</dbReference>
<dbReference type="KEGG" id="cre:CHLRE_10g441600v5"/>
<dbReference type="GO" id="GO:0005759">
    <property type="term" value="C:mitochondrial matrix"/>
    <property type="evidence" value="ECO:0000318"/>
    <property type="project" value="GO_Central"/>
</dbReference>
<dbReference type="EMBL" id="CM008971">
    <property type="protein sequence ID" value="PNW77552.1"/>
    <property type="molecule type" value="Genomic_DNA"/>
</dbReference>
<dbReference type="GO" id="GO:1901259">
    <property type="term" value="P:chloroplast rRNA processing"/>
    <property type="evidence" value="ECO:0000318"/>
    <property type="project" value="GO_Central"/>
</dbReference>
<dbReference type="Gramene" id="PNW77552">
    <property type="protein sequence ID" value="PNW77552"/>
    <property type="gene ID" value="CHLRE_10g441600v5"/>
</dbReference>
<dbReference type="OrthoDB" id="531704at2759"/>
<protein>
    <recommendedName>
        <fullName evidence="4">RAP domain-containing protein</fullName>
    </recommendedName>
</protein>